<dbReference type="Proteomes" id="UP000002588">
    <property type="component" value="Chromosome"/>
</dbReference>
<evidence type="ECO:0000313" key="6">
    <source>
        <dbReference type="Proteomes" id="UP000002588"/>
    </source>
</evidence>
<dbReference type="STRING" id="62928.azo2098"/>
<dbReference type="PANTHER" id="PTHR37423">
    <property type="entry name" value="SOLUBLE LYTIC MUREIN TRANSGLYCOSYLASE-RELATED"/>
    <property type="match status" value="1"/>
</dbReference>
<evidence type="ECO:0000259" key="3">
    <source>
        <dbReference type="Pfam" id="PF01464"/>
    </source>
</evidence>
<dbReference type="InterPro" id="IPR023346">
    <property type="entry name" value="Lysozyme-like_dom_sf"/>
</dbReference>
<evidence type="ECO:0000256" key="1">
    <source>
        <dbReference type="ARBA" id="ARBA00007734"/>
    </source>
</evidence>
<keyword evidence="2" id="KW-0732">Signal</keyword>
<dbReference type="Pfam" id="PF01464">
    <property type="entry name" value="SLT"/>
    <property type="match status" value="1"/>
</dbReference>
<reference evidence="5 6" key="1">
    <citation type="journal article" date="2006" name="Nat. Biotechnol.">
        <title>Complete genome of the mutualistic, N2-fixing grass endophyte Azoarcus sp. strain BH72.</title>
        <authorList>
            <person name="Krause A."/>
            <person name="Ramakumar A."/>
            <person name="Bartels D."/>
            <person name="Battistoni F."/>
            <person name="Bekel T."/>
            <person name="Boch J."/>
            <person name="Boehm M."/>
            <person name="Friedrich F."/>
            <person name="Hurek T."/>
            <person name="Krause L."/>
            <person name="Linke B."/>
            <person name="McHardy A.C."/>
            <person name="Sarkar A."/>
            <person name="Schneiker S."/>
            <person name="Syed A.A."/>
            <person name="Thauer R."/>
            <person name="Vorhoelter F.-J."/>
            <person name="Weidner S."/>
            <person name="Puehler A."/>
            <person name="Reinhold-Hurek B."/>
            <person name="Kaiser O."/>
            <person name="Goesmann A."/>
        </authorList>
    </citation>
    <scope>NUCLEOTIDE SEQUENCE [LARGE SCALE GENOMIC DNA]</scope>
    <source>
        <strain evidence="5 6">BH72</strain>
    </source>
</reference>
<organism evidence="5 6">
    <name type="scientific">Azoarcus sp. (strain BH72)</name>
    <dbReference type="NCBI Taxonomy" id="418699"/>
    <lineage>
        <taxon>Bacteria</taxon>
        <taxon>Pseudomonadati</taxon>
        <taxon>Pseudomonadota</taxon>
        <taxon>Betaproteobacteria</taxon>
        <taxon>Rhodocyclales</taxon>
        <taxon>Zoogloeaceae</taxon>
        <taxon>Azoarcus</taxon>
    </lineage>
</organism>
<keyword evidence="5" id="KW-0378">Hydrolase</keyword>
<dbReference type="PANTHER" id="PTHR37423:SF2">
    <property type="entry name" value="MEMBRANE-BOUND LYTIC MUREIN TRANSGLYCOSYLASE C"/>
    <property type="match status" value="1"/>
</dbReference>
<dbReference type="eggNOG" id="COG0741">
    <property type="taxonomic scope" value="Bacteria"/>
</dbReference>
<dbReference type="Gene3D" id="1.10.530.10">
    <property type="match status" value="1"/>
</dbReference>
<name>A1K7B0_AZOSB</name>
<comment type="similarity">
    <text evidence="1">Belongs to the transglycosylase Slt family.</text>
</comment>
<dbReference type="EC" id="3.2.1.-" evidence="5"/>
<dbReference type="InterPro" id="IPR025392">
    <property type="entry name" value="DUF4124"/>
</dbReference>
<keyword evidence="6" id="KW-1185">Reference proteome</keyword>
<feature type="domain" description="DUF4124" evidence="4">
    <location>
        <begin position="23"/>
        <end position="75"/>
    </location>
</feature>
<dbReference type="HOGENOM" id="CLU_065765_1_0_4"/>
<dbReference type="SUPFAM" id="SSF53955">
    <property type="entry name" value="Lysozyme-like"/>
    <property type="match status" value="1"/>
</dbReference>
<dbReference type="KEGG" id="azo:azo2098"/>
<evidence type="ECO:0000256" key="2">
    <source>
        <dbReference type="SAM" id="SignalP"/>
    </source>
</evidence>
<keyword evidence="5" id="KW-0326">Glycosidase</keyword>
<dbReference type="InterPro" id="IPR008258">
    <property type="entry name" value="Transglycosylase_SLT_dom_1"/>
</dbReference>
<feature type="domain" description="Transglycosylase SLT" evidence="3">
    <location>
        <begin position="97"/>
        <end position="190"/>
    </location>
</feature>
<evidence type="ECO:0000313" key="5">
    <source>
        <dbReference type="EMBL" id="CAL94715.1"/>
    </source>
</evidence>
<dbReference type="AlphaFoldDB" id="A1K7B0"/>
<dbReference type="CAZy" id="GH23">
    <property type="family name" value="Glycoside Hydrolase Family 23"/>
</dbReference>
<dbReference type="EMBL" id="AM406670">
    <property type="protein sequence ID" value="CAL94715.1"/>
    <property type="molecule type" value="Genomic_DNA"/>
</dbReference>
<feature type="chain" id="PRO_5002635882" evidence="2">
    <location>
        <begin position="33"/>
        <end position="231"/>
    </location>
</feature>
<gene>
    <name evidence="5" type="primary">slt</name>
    <name evidence="5" type="ordered locus">azo2098</name>
</gene>
<evidence type="ECO:0000259" key="4">
    <source>
        <dbReference type="Pfam" id="PF13511"/>
    </source>
</evidence>
<dbReference type="GO" id="GO:0016798">
    <property type="term" value="F:hydrolase activity, acting on glycosyl bonds"/>
    <property type="evidence" value="ECO:0007669"/>
    <property type="project" value="UniProtKB-KW"/>
</dbReference>
<dbReference type="Pfam" id="PF13511">
    <property type="entry name" value="DUF4124"/>
    <property type="match status" value="1"/>
</dbReference>
<sequence>MSDAFPPPSPPLPVLRSALAVILCSLSFSAVADGLYGFVDDAGVAHFSDAASDQRYRRLSLSGSPALAAPSRRAAPATIAPATIAPAALRDRVVRIAAEHGIAPALALALVEVESGFRVDARSPKGALGLMQLMPATAAHYGVGNPLDADANLRGGMRYLCDLFALFGRTELALAAYNAGEGAVARYGNTVPPYPETVAYVPRILARRAELARDPAIGLSDYQGRHSTCIR</sequence>
<protein>
    <submittedName>
        <fullName evidence="5">Soluble lytic murein transglycosylase</fullName>
        <ecNumber evidence="5">3.2.1.-</ecNumber>
    </submittedName>
</protein>
<proteinExistence type="inferred from homology"/>
<accession>A1K7B0</accession>
<feature type="signal peptide" evidence="2">
    <location>
        <begin position="1"/>
        <end position="32"/>
    </location>
</feature>
<dbReference type="CDD" id="cd00254">
    <property type="entry name" value="LT-like"/>
    <property type="match status" value="1"/>
</dbReference>